<comment type="caution">
    <text evidence="12">The sequence shown here is derived from an EMBL/GenBank/DDBJ whole genome shotgun (WGS) entry which is preliminary data.</text>
</comment>
<dbReference type="GO" id="GO:0004672">
    <property type="term" value="F:protein kinase activity"/>
    <property type="evidence" value="ECO:0007669"/>
    <property type="project" value="InterPro"/>
</dbReference>
<comment type="subcellular location">
    <subcellularLocation>
        <location evidence="2">Cytoplasm</location>
    </subcellularLocation>
</comment>
<evidence type="ECO:0000256" key="5">
    <source>
        <dbReference type="ARBA" id="ARBA00022443"/>
    </source>
</evidence>
<dbReference type="Pfam" id="PF13840">
    <property type="entry name" value="ACT_7"/>
    <property type="match status" value="1"/>
</dbReference>
<dbReference type="SMART" id="SM00220">
    <property type="entry name" value="S_TKc"/>
    <property type="match status" value="1"/>
</dbReference>
<dbReference type="CDD" id="cd04087">
    <property type="entry name" value="PTPA"/>
    <property type="match status" value="1"/>
</dbReference>
<dbReference type="PROSITE" id="PS00108">
    <property type="entry name" value="PROTEIN_KINASE_ST"/>
    <property type="match status" value="1"/>
</dbReference>
<feature type="domain" description="SH3" evidence="10">
    <location>
        <begin position="881"/>
        <end position="943"/>
    </location>
</feature>
<keyword evidence="7" id="KW-0697">Rotamase</keyword>
<dbReference type="AlphaFoldDB" id="A0A1V9ZP55"/>
<evidence type="ECO:0000256" key="2">
    <source>
        <dbReference type="ARBA" id="ARBA00004496"/>
    </source>
</evidence>
<dbReference type="Gene3D" id="1.10.510.10">
    <property type="entry name" value="Transferase(Phosphotransferase) domain 1"/>
    <property type="match status" value="1"/>
</dbReference>
<keyword evidence="6" id="KW-0963">Cytoplasm</keyword>
<dbReference type="SUPFAM" id="SSF140984">
    <property type="entry name" value="PTPA-like"/>
    <property type="match status" value="1"/>
</dbReference>
<dbReference type="InterPro" id="IPR000719">
    <property type="entry name" value="Prot_kinase_dom"/>
</dbReference>
<dbReference type="GO" id="GO:0008160">
    <property type="term" value="F:protein tyrosine phosphatase activator activity"/>
    <property type="evidence" value="ECO:0007669"/>
    <property type="project" value="TreeGrafter"/>
</dbReference>
<dbReference type="Gene3D" id="1.20.120.1150">
    <property type="match status" value="1"/>
</dbReference>
<dbReference type="InterPro" id="IPR008271">
    <property type="entry name" value="Ser/Thr_kinase_AS"/>
</dbReference>
<dbReference type="GO" id="GO:0005634">
    <property type="term" value="C:nucleus"/>
    <property type="evidence" value="ECO:0007669"/>
    <property type="project" value="TreeGrafter"/>
</dbReference>
<dbReference type="GO" id="GO:0007052">
    <property type="term" value="P:mitotic spindle organization"/>
    <property type="evidence" value="ECO:0007669"/>
    <property type="project" value="TreeGrafter"/>
</dbReference>
<dbReference type="InterPro" id="IPR004327">
    <property type="entry name" value="Phstyr_phstse_ac"/>
</dbReference>
<evidence type="ECO:0000256" key="4">
    <source>
        <dbReference type="ARBA" id="ARBA00013194"/>
    </source>
</evidence>
<dbReference type="InterPro" id="IPR045865">
    <property type="entry name" value="ACT-like_dom_sf"/>
</dbReference>
<dbReference type="InterPro" id="IPR036028">
    <property type="entry name" value="SH3-like_dom_sf"/>
</dbReference>
<dbReference type="Pfam" id="PF03095">
    <property type="entry name" value="PTPA"/>
    <property type="match status" value="1"/>
</dbReference>
<dbReference type="GO" id="GO:0000159">
    <property type="term" value="C:protein phosphatase type 2A complex"/>
    <property type="evidence" value="ECO:0007669"/>
    <property type="project" value="TreeGrafter"/>
</dbReference>
<dbReference type="Pfam" id="PF00069">
    <property type="entry name" value="Pkinase"/>
    <property type="match status" value="1"/>
</dbReference>
<comment type="catalytic activity">
    <reaction evidence="1">
        <text>[protein]-peptidylproline (omega=180) = [protein]-peptidylproline (omega=0)</text>
        <dbReference type="Rhea" id="RHEA:16237"/>
        <dbReference type="Rhea" id="RHEA-COMP:10747"/>
        <dbReference type="Rhea" id="RHEA-COMP:10748"/>
        <dbReference type="ChEBI" id="CHEBI:83833"/>
        <dbReference type="ChEBI" id="CHEBI:83834"/>
        <dbReference type="EC" id="5.2.1.8"/>
    </reaction>
</comment>
<evidence type="ECO:0000256" key="1">
    <source>
        <dbReference type="ARBA" id="ARBA00000971"/>
    </source>
</evidence>
<dbReference type="CDD" id="cd06606">
    <property type="entry name" value="STKc_MAPKKK"/>
    <property type="match status" value="1"/>
</dbReference>
<comment type="similarity">
    <text evidence="3">Belongs to the PTPA-type PPIase family.</text>
</comment>
<dbReference type="EMBL" id="JNBS01001783">
    <property type="protein sequence ID" value="OQR99774.1"/>
    <property type="molecule type" value="Genomic_DNA"/>
</dbReference>
<sequence>MATTYKIPERAIFSEADMRKFITSDAYKRHLVFIKHLNESVKGIKLTDEFPVSENIQAICDLLGLLNTWIDEIPPIAQPMRFGNKAFRDWYDRLAQEAPTLHANLLKPMELQEASLELSPYLIDSFGNRTRIDYGTGHESNFILWICALHKVGFIAQSDFTAVVLKVFHTYLTLMRRLQKTYMLEPAGSHGVWGLDDYQCLPFYFGSSQLIGQSELVPSCVHDDNILAAYSKDYLYLDAVKFVRDVKSASTFAETSPMLNDISGVHSWEKINSGMLKLYEGEVMKKLPVIQHMLFGTLIPCSWVPSQSGDSSYTPVSTAQVRAANASWDTMGRAPWAATANNLSATTDTPELAEIVTISERLLQYCYMRDSALIASLSSYLVHEPLASLSVTKDEISLVLPASIVLPKEPSVTENGWTCFKVEGPLDFALTGILSALTQPLAVAGIPVFAISTYDTDYILVKQDKAENTIQVWTEQQVAVVTRVGEMIAVKQLKIQDSSIENSDTTCSTQQELPLSKIEHELNIGLSLCHPHIMQYLGAQQQNNIYYIFMEYLPIGSISSLLKTIGPLDESIICVYIAQLLRGLNYLHTIGIAHRDIKCANLLLSDSGCLKIADFGTAKKTSISCTKEDENEFFATISSVREGIGTPFWMSPEIIRAEFGQDAWKKSDIWSVGCCVIEMATGEPPWKNFSNPLTAMFHIASATTIPTFPEHLSTVACDFLSSCFIKDPTLRPTAADLLHCPFFHKLPRSSSHYGWFTKEKPTPPQPPPPHEEDYGNWFLYFDYINNSYEYAYYVLGDGGHWFYRSNCSWEWLPFVSEVVYEISIWWLHKAKSSLSEVVNEFLPSDTIEGSNITDSVYTMTTPLHFSSQNELFHEEIPNNNITTTYVRALADYVTSEPGELALREHDVLIVYEMDPNGWWHGCNTNDPNVNGWFPCTYVEWLNKQTESDSTIGMARMVNEYYDESNTYQLGVNELVQVFEMVDEQWLRVQSINFGITGWCPVNCVEWLPCVHAAWAYERSHNEELTLQPGDFIYVLGYDQNSSVWWEGYNLTTKQQGWFPSSHVQSENQIENASIDGDEEVVVVDEDSLIV</sequence>
<dbReference type="PANTHER" id="PTHR10012:SF0">
    <property type="entry name" value="SERINE_THREONINE-PROTEIN PHOSPHATASE 2A ACTIVATOR"/>
    <property type="match status" value="1"/>
</dbReference>
<protein>
    <recommendedName>
        <fullName evidence="4">peptidylprolyl isomerase</fullName>
        <ecNumber evidence="4">5.2.1.8</ecNumber>
    </recommendedName>
</protein>
<dbReference type="FunFam" id="1.20.120.1150:FF:000002">
    <property type="entry name" value="Serine/threonine-protein phosphatase 2A activator"/>
    <property type="match status" value="1"/>
</dbReference>
<dbReference type="Gene3D" id="3.30.2130.10">
    <property type="entry name" value="VC0802-like"/>
    <property type="match status" value="1"/>
</dbReference>
<dbReference type="OrthoDB" id="16120at2759"/>
<dbReference type="InterPro" id="IPR037218">
    <property type="entry name" value="PTPA_sf"/>
</dbReference>
<evidence type="ECO:0000256" key="9">
    <source>
        <dbReference type="PROSITE-ProRule" id="PRU00192"/>
    </source>
</evidence>
<dbReference type="GO" id="GO:0003755">
    <property type="term" value="F:peptidyl-prolyl cis-trans isomerase activity"/>
    <property type="evidence" value="ECO:0007669"/>
    <property type="project" value="UniProtKB-KW"/>
</dbReference>
<evidence type="ECO:0000256" key="8">
    <source>
        <dbReference type="ARBA" id="ARBA00023235"/>
    </source>
</evidence>
<keyword evidence="5 9" id="KW-0728">SH3 domain</keyword>
<evidence type="ECO:0000313" key="12">
    <source>
        <dbReference type="EMBL" id="OQR99774.1"/>
    </source>
</evidence>
<dbReference type="STRING" id="74557.A0A1V9ZP55"/>
<dbReference type="Gene3D" id="2.30.30.40">
    <property type="entry name" value="SH3 Domains"/>
    <property type="match status" value="2"/>
</dbReference>
<dbReference type="EC" id="5.2.1.8" evidence="4"/>
<evidence type="ECO:0000256" key="6">
    <source>
        <dbReference type="ARBA" id="ARBA00022490"/>
    </source>
</evidence>
<feature type="domain" description="SH3" evidence="10">
    <location>
        <begin position="1005"/>
        <end position="1068"/>
    </location>
</feature>
<dbReference type="SUPFAM" id="SSF56112">
    <property type="entry name" value="Protein kinase-like (PK-like)"/>
    <property type="match status" value="1"/>
</dbReference>
<organism evidence="12 13">
    <name type="scientific">Thraustotheca clavata</name>
    <dbReference type="NCBI Taxonomy" id="74557"/>
    <lineage>
        <taxon>Eukaryota</taxon>
        <taxon>Sar</taxon>
        <taxon>Stramenopiles</taxon>
        <taxon>Oomycota</taxon>
        <taxon>Saprolegniomycetes</taxon>
        <taxon>Saprolegniales</taxon>
        <taxon>Achlyaceae</taxon>
        <taxon>Thraustotheca</taxon>
    </lineage>
</organism>
<dbReference type="Pfam" id="PF00018">
    <property type="entry name" value="SH3_1"/>
    <property type="match status" value="2"/>
</dbReference>
<dbReference type="CDD" id="cd00174">
    <property type="entry name" value="SH3"/>
    <property type="match status" value="1"/>
</dbReference>
<dbReference type="InterPro" id="IPR001452">
    <property type="entry name" value="SH3_domain"/>
</dbReference>
<name>A0A1V9ZP55_9STRA</name>
<proteinExistence type="inferred from homology"/>
<evidence type="ECO:0000259" key="11">
    <source>
        <dbReference type="PROSITE" id="PS50011"/>
    </source>
</evidence>
<dbReference type="SUPFAM" id="SSF55021">
    <property type="entry name" value="ACT-like"/>
    <property type="match status" value="1"/>
</dbReference>
<dbReference type="InterPro" id="IPR011009">
    <property type="entry name" value="Kinase-like_dom_sf"/>
</dbReference>
<dbReference type="PROSITE" id="PS50002">
    <property type="entry name" value="SH3"/>
    <property type="match status" value="2"/>
</dbReference>
<dbReference type="GO" id="GO:0005524">
    <property type="term" value="F:ATP binding"/>
    <property type="evidence" value="ECO:0007669"/>
    <property type="project" value="InterPro"/>
</dbReference>
<evidence type="ECO:0000313" key="13">
    <source>
        <dbReference type="Proteomes" id="UP000243217"/>
    </source>
</evidence>
<gene>
    <name evidence="12" type="ORF">THRCLA_06398</name>
</gene>
<dbReference type="Proteomes" id="UP000243217">
    <property type="component" value="Unassembled WGS sequence"/>
</dbReference>
<evidence type="ECO:0000259" key="10">
    <source>
        <dbReference type="PROSITE" id="PS50002"/>
    </source>
</evidence>
<keyword evidence="8" id="KW-0413">Isomerase</keyword>
<evidence type="ECO:0000256" key="7">
    <source>
        <dbReference type="ARBA" id="ARBA00023110"/>
    </source>
</evidence>
<feature type="domain" description="Protein kinase" evidence="11">
    <location>
        <begin position="458"/>
        <end position="743"/>
    </location>
</feature>
<dbReference type="SUPFAM" id="SSF50044">
    <property type="entry name" value="SH3-domain"/>
    <property type="match status" value="3"/>
</dbReference>
<reference evidence="12 13" key="1">
    <citation type="journal article" date="2014" name="Genome Biol. Evol.">
        <title>The secreted proteins of Achlya hypogyna and Thraustotheca clavata identify the ancestral oomycete secretome and reveal gene acquisitions by horizontal gene transfer.</title>
        <authorList>
            <person name="Misner I."/>
            <person name="Blouin N."/>
            <person name="Leonard G."/>
            <person name="Richards T.A."/>
            <person name="Lane C.E."/>
        </authorList>
    </citation>
    <scope>NUCLEOTIDE SEQUENCE [LARGE SCALE GENOMIC DNA]</scope>
    <source>
        <strain evidence="12 13">ATCC 34112</strain>
    </source>
</reference>
<dbReference type="PANTHER" id="PTHR10012">
    <property type="entry name" value="SERINE/THREONINE-PROTEIN PHOSPHATASE 2A REGULATORY SUBUNIT B"/>
    <property type="match status" value="1"/>
</dbReference>
<dbReference type="InterPro" id="IPR027795">
    <property type="entry name" value="CASTOR_ACT_dom"/>
</dbReference>
<keyword evidence="13" id="KW-1185">Reference proteome</keyword>
<evidence type="ECO:0000256" key="3">
    <source>
        <dbReference type="ARBA" id="ARBA00011019"/>
    </source>
</evidence>
<dbReference type="InterPro" id="IPR043170">
    <property type="entry name" value="PTPA_C_lid"/>
</dbReference>
<accession>A0A1V9ZP55</accession>
<dbReference type="PROSITE" id="PS50011">
    <property type="entry name" value="PROTEIN_KINASE_DOM"/>
    <property type="match status" value="1"/>
</dbReference>
<dbReference type="GO" id="GO:0005737">
    <property type="term" value="C:cytoplasm"/>
    <property type="evidence" value="ECO:0007669"/>
    <property type="project" value="UniProtKB-SubCell"/>
</dbReference>
<dbReference type="SMART" id="SM00326">
    <property type="entry name" value="SH3"/>
    <property type="match status" value="2"/>
</dbReference>